<keyword evidence="3" id="KW-1185">Reference proteome</keyword>
<sequence length="80" mass="8944">SFDTDDGVPVRFSSPRTLDSTFDLSSSDKGPVDGHWKIIRRLGGGSHYTVRFVSCQSNVTSCRFSRLPFIPACYKQVLLM</sequence>
<name>A0AA35X4Y3_GEOBA</name>
<evidence type="ECO:0000313" key="2">
    <source>
        <dbReference type="EMBL" id="CAI8045563.1"/>
    </source>
</evidence>
<feature type="region of interest" description="Disordered" evidence="1">
    <location>
        <begin position="1"/>
        <end position="30"/>
    </location>
</feature>
<gene>
    <name evidence="2" type="ORF">GBAR_LOCUS25204</name>
</gene>
<accession>A0AA35X4Y3</accession>
<feature type="compositionally biased region" description="Low complexity" evidence="1">
    <location>
        <begin position="17"/>
        <end position="28"/>
    </location>
</feature>
<comment type="caution">
    <text evidence="2">The sequence shown here is derived from an EMBL/GenBank/DDBJ whole genome shotgun (WGS) entry which is preliminary data.</text>
</comment>
<reference evidence="2" key="1">
    <citation type="submission" date="2023-03" db="EMBL/GenBank/DDBJ databases">
        <authorList>
            <person name="Steffen K."/>
            <person name="Cardenas P."/>
        </authorList>
    </citation>
    <scope>NUCLEOTIDE SEQUENCE</scope>
</reference>
<dbReference type="Proteomes" id="UP001174909">
    <property type="component" value="Unassembled WGS sequence"/>
</dbReference>
<evidence type="ECO:0000256" key="1">
    <source>
        <dbReference type="SAM" id="MobiDB-lite"/>
    </source>
</evidence>
<dbReference type="EMBL" id="CASHTH010003480">
    <property type="protein sequence ID" value="CAI8045563.1"/>
    <property type="molecule type" value="Genomic_DNA"/>
</dbReference>
<protein>
    <submittedName>
        <fullName evidence="2">Uncharacterized protein</fullName>
    </submittedName>
</protein>
<feature type="non-terminal residue" evidence="2">
    <location>
        <position position="1"/>
    </location>
</feature>
<proteinExistence type="predicted"/>
<dbReference type="AlphaFoldDB" id="A0AA35X4Y3"/>
<feature type="non-terminal residue" evidence="2">
    <location>
        <position position="80"/>
    </location>
</feature>
<organism evidence="2 3">
    <name type="scientific">Geodia barretti</name>
    <name type="common">Barrett's horny sponge</name>
    <dbReference type="NCBI Taxonomy" id="519541"/>
    <lineage>
        <taxon>Eukaryota</taxon>
        <taxon>Metazoa</taxon>
        <taxon>Porifera</taxon>
        <taxon>Demospongiae</taxon>
        <taxon>Heteroscleromorpha</taxon>
        <taxon>Tetractinellida</taxon>
        <taxon>Astrophorina</taxon>
        <taxon>Geodiidae</taxon>
        <taxon>Geodia</taxon>
    </lineage>
</organism>
<evidence type="ECO:0000313" key="3">
    <source>
        <dbReference type="Proteomes" id="UP001174909"/>
    </source>
</evidence>